<evidence type="ECO:0000256" key="1">
    <source>
        <dbReference type="SAM" id="MobiDB-lite"/>
    </source>
</evidence>
<evidence type="ECO:0000313" key="2">
    <source>
        <dbReference type="EMBL" id="VAY88756.1"/>
    </source>
</evidence>
<feature type="region of interest" description="Disordered" evidence="1">
    <location>
        <begin position="1"/>
        <end position="23"/>
    </location>
</feature>
<organism evidence="2">
    <name type="scientific">mine drainage metagenome</name>
    <dbReference type="NCBI Taxonomy" id="410659"/>
    <lineage>
        <taxon>unclassified sequences</taxon>
        <taxon>metagenomes</taxon>
        <taxon>ecological metagenomes</taxon>
    </lineage>
</organism>
<name>A0A3P3ZPE8_9ZZZZ</name>
<protein>
    <submittedName>
        <fullName evidence="2">Uncharacterized protein</fullName>
    </submittedName>
</protein>
<feature type="compositionally biased region" description="Basic and acidic residues" evidence="1">
    <location>
        <begin position="1"/>
        <end position="16"/>
    </location>
</feature>
<reference evidence="2" key="1">
    <citation type="submission" date="2018-10" db="EMBL/GenBank/DDBJ databases">
        <authorList>
            <person name="Plewniak F."/>
        </authorList>
    </citation>
    <scope>NUCLEOTIDE SEQUENCE</scope>
</reference>
<gene>
    <name evidence="2" type="ORF">CARN8_3910001</name>
</gene>
<proteinExistence type="predicted"/>
<sequence>MISLDDRAEHHERDQSPIHGISS</sequence>
<dbReference type="EMBL" id="UOYP01000325">
    <property type="protein sequence ID" value="VAY88756.1"/>
    <property type="molecule type" value="Genomic_DNA"/>
</dbReference>
<accession>A0A3P3ZPE8</accession>
<dbReference type="AlphaFoldDB" id="A0A3P3ZPE8"/>